<dbReference type="InterPro" id="IPR029787">
    <property type="entry name" value="Nucleotide_cyclase"/>
</dbReference>
<dbReference type="Gene3D" id="3.30.110.200">
    <property type="match status" value="1"/>
</dbReference>
<dbReference type="InterPro" id="IPR043128">
    <property type="entry name" value="Rev_trsase/Diguanyl_cyclase"/>
</dbReference>
<name>A0A557PF90_9VIBR</name>
<accession>A0A557PF90</accession>
<evidence type="ECO:0000259" key="2">
    <source>
        <dbReference type="PROSITE" id="PS50883"/>
    </source>
</evidence>
<dbReference type="InterPro" id="IPR000160">
    <property type="entry name" value="GGDEF_dom"/>
</dbReference>
<dbReference type="SUPFAM" id="SSF158472">
    <property type="entry name" value="HAMP domain-like"/>
    <property type="match status" value="1"/>
</dbReference>
<dbReference type="InterPro" id="IPR001633">
    <property type="entry name" value="EAL_dom"/>
</dbReference>
<dbReference type="EMBL" id="VMKJ01000002">
    <property type="protein sequence ID" value="TVO39322.1"/>
    <property type="molecule type" value="Genomic_DNA"/>
</dbReference>
<dbReference type="SUPFAM" id="SSF55073">
    <property type="entry name" value="Nucleotide cyclase"/>
    <property type="match status" value="1"/>
</dbReference>
<organism evidence="5 6">
    <name type="scientific">Vibrio algivorus</name>
    <dbReference type="NCBI Taxonomy" id="1667024"/>
    <lineage>
        <taxon>Bacteria</taxon>
        <taxon>Pseudomonadati</taxon>
        <taxon>Pseudomonadota</taxon>
        <taxon>Gammaproteobacteria</taxon>
        <taxon>Vibrionales</taxon>
        <taxon>Vibrionaceae</taxon>
        <taxon>Vibrio</taxon>
    </lineage>
</organism>
<dbReference type="GO" id="GO:0071111">
    <property type="term" value="F:cyclic-guanylate-specific phosphodiesterase activity"/>
    <property type="evidence" value="ECO:0007669"/>
    <property type="project" value="InterPro"/>
</dbReference>
<evidence type="ECO:0000313" key="5">
    <source>
        <dbReference type="EMBL" id="TVO39322.1"/>
    </source>
</evidence>
<feature type="domain" description="GGDEF" evidence="4">
    <location>
        <begin position="267"/>
        <end position="398"/>
    </location>
</feature>
<evidence type="ECO:0000256" key="1">
    <source>
        <dbReference type="SAM" id="Phobius"/>
    </source>
</evidence>
<dbReference type="GO" id="GO:0016020">
    <property type="term" value="C:membrane"/>
    <property type="evidence" value="ECO:0007669"/>
    <property type="project" value="InterPro"/>
</dbReference>
<dbReference type="SUPFAM" id="SSF141868">
    <property type="entry name" value="EAL domain-like"/>
    <property type="match status" value="1"/>
</dbReference>
<sequence>MRNDMTLYKQLLTWSSGAFIAISIVLFTLEFQHTRNDLIEQQAVQFNDTLDAATFALSPYLQGEDTKEAQTIIKKIFDNYNYQSATLVSITSGESINFDFKEPKDSAPGWFITLSNIEPAQKTVQITSNWQPLANLKVISRPTFVYEKLWNNTKSILFALTFCGVILIAGLSLVFRRILMPLQVIQISAQNLANNKFDEVLETSKYQELNDVVSAFNQMTKQLRAHFEQQSEEADKLRVRAYQDPVSGLANRKYMMTQLESWIESGATGGIALLNVDQLDEVYSKEGYAQGDDLTRSFATSLMEISSDEFNIARLNNSEFMLLAPNTSDEDMLELGRAMLNRAAELQNDPLDVAPLQAAVALVMKHTNDSISELLARADNGLVQARANREEPIFLVPADSHENQPSFGKQQWKAIVDEAIANKQFTFSYQKAIDSNNQMMHQEVFAAIQKDDTRYSAGQFLSALESLDKGQDFDMHIIDAVFEQIDIYDPKYPIAVNLTQSSVNDTGFMRWLNQKMEANPEYADRVLFEIPEICFIKQQDNTKLLCNIISSHKYSFGIDNFGHNFGSIGYLNAYRPAYVKLDFAYTTQIDDNEKADVVFSIARTATNLSITTIASRVETMEQKNKLIELELGGFQGFVTEQINNVTEGQA</sequence>
<dbReference type="SMART" id="SM00304">
    <property type="entry name" value="HAMP"/>
    <property type="match status" value="1"/>
</dbReference>
<feature type="transmembrane region" description="Helical" evidence="1">
    <location>
        <begin position="12"/>
        <end position="29"/>
    </location>
</feature>
<reference evidence="5 6" key="1">
    <citation type="submission" date="2019-07" db="EMBL/GenBank/DDBJ databases">
        <title>The draft genome sequence of Vibrio algivorus M1486.</title>
        <authorList>
            <person name="Meng X."/>
        </authorList>
    </citation>
    <scope>NUCLEOTIDE SEQUENCE [LARGE SCALE GENOMIC DNA]</scope>
    <source>
        <strain evidence="5 6">M1486</strain>
    </source>
</reference>
<keyword evidence="1" id="KW-1133">Transmembrane helix</keyword>
<dbReference type="InterPro" id="IPR032244">
    <property type="entry name" value="LapD_MoxY_N"/>
</dbReference>
<dbReference type="InterPro" id="IPR003660">
    <property type="entry name" value="HAMP_dom"/>
</dbReference>
<dbReference type="PANTHER" id="PTHR33121">
    <property type="entry name" value="CYCLIC DI-GMP PHOSPHODIESTERASE PDEF"/>
    <property type="match status" value="1"/>
</dbReference>
<dbReference type="Gene3D" id="1.10.287.130">
    <property type="match status" value="1"/>
</dbReference>
<dbReference type="InterPro" id="IPR050706">
    <property type="entry name" value="Cyclic-di-GMP_PDE-like"/>
</dbReference>
<proteinExistence type="predicted"/>
<evidence type="ECO:0000259" key="4">
    <source>
        <dbReference type="PROSITE" id="PS50887"/>
    </source>
</evidence>
<dbReference type="Gene3D" id="6.20.270.20">
    <property type="entry name" value="LapD/MoxY periplasmic domain"/>
    <property type="match status" value="1"/>
</dbReference>
<dbReference type="PANTHER" id="PTHR33121:SF79">
    <property type="entry name" value="CYCLIC DI-GMP PHOSPHODIESTERASE PDED-RELATED"/>
    <property type="match status" value="1"/>
</dbReference>
<dbReference type="SMART" id="SM00267">
    <property type="entry name" value="GGDEF"/>
    <property type="match status" value="1"/>
</dbReference>
<dbReference type="OrthoDB" id="5894408at2"/>
<dbReference type="Proteomes" id="UP000319828">
    <property type="component" value="Unassembled WGS sequence"/>
</dbReference>
<dbReference type="Pfam" id="PF00563">
    <property type="entry name" value="EAL"/>
    <property type="match status" value="1"/>
</dbReference>
<dbReference type="InterPro" id="IPR035919">
    <property type="entry name" value="EAL_sf"/>
</dbReference>
<keyword evidence="1" id="KW-0812">Transmembrane</keyword>
<dbReference type="CDD" id="cd01948">
    <property type="entry name" value="EAL"/>
    <property type="match status" value="1"/>
</dbReference>
<protein>
    <submittedName>
        <fullName evidence="5">EAL domain-containing protein</fullName>
    </submittedName>
</protein>
<dbReference type="Gene3D" id="3.20.20.450">
    <property type="entry name" value="EAL domain"/>
    <property type="match status" value="1"/>
</dbReference>
<comment type="caution">
    <text evidence="5">The sequence shown here is derived from an EMBL/GenBank/DDBJ whole genome shotgun (WGS) entry which is preliminary data.</text>
</comment>
<evidence type="ECO:0000259" key="3">
    <source>
        <dbReference type="PROSITE" id="PS50885"/>
    </source>
</evidence>
<keyword evidence="1" id="KW-0472">Membrane</keyword>
<dbReference type="PROSITE" id="PS50885">
    <property type="entry name" value="HAMP"/>
    <property type="match status" value="1"/>
</dbReference>
<gene>
    <name evidence="5" type="ORF">FOF44_01670</name>
</gene>
<dbReference type="Pfam" id="PF16448">
    <property type="entry name" value="LapD_MoxY_N"/>
    <property type="match status" value="1"/>
</dbReference>
<dbReference type="GO" id="GO:0007165">
    <property type="term" value="P:signal transduction"/>
    <property type="evidence" value="ECO:0007669"/>
    <property type="project" value="InterPro"/>
</dbReference>
<dbReference type="Gene3D" id="3.30.70.270">
    <property type="match status" value="1"/>
</dbReference>
<evidence type="ECO:0000313" key="6">
    <source>
        <dbReference type="Proteomes" id="UP000319828"/>
    </source>
</evidence>
<dbReference type="PROSITE" id="PS50883">
    <property type="entry name" value="EAL"/>
    <property type="match status" value="1"/>
</dbReference>
<dbReference type="Pfam" id="PF00990">
    <property type="entry name" value="GGDEF"/>
    <property type="match status" value="1"/>
</dbReference>
<feature type="transmembrane region" description="Helical" evidence="1">
    <location>
        <begin position="156"/>
        <end position="175"/>
    </location>
</feature>
<dbReference type="PROSITE" id="PS50887">
    <property type="entry name" value="GGDEF"/>
    <property type="match status" value="1"/>
</dbReference>
<feature type="domain" description="HAMP" evidence="3">
    <location>
        <begin position="176"/>
        <end position="228"/>
    </location>
</feature>
<feature type="domain" description="EAL" evidence="2">
    <location>
        <begin position="409"/>
        <end position="650"/>
    </location>
</feature>
<dbReference type="InterPro" id="IPR042461">
    <property type="entry name" value="LapD_MoxY_peri_C"/>
</dbReference>
<dbReference type="AlphaFoldDB" id="A0A557PF90"/>
<dbReference type="SMART" id="SM00052">
    <property type="entry name" value="EAL"/>
    <property type="match status" value="1"/>
</dbReference>